<comment type="pathway">
    <text evidence="1 9">Cell wall biogenesis; peptidoglycan biosynthesis.</text>
</comment>
<evidence type="ECO:0000256" key="7">
    <source>
        <dbReference type="ARBA" id="ARBA00022984"/>
    </source>
</evidence>
<dbReference type="InterPro" id="IPR050979">
    <property type="entry name" value="LD-transpeptidase"/>
</dbReference>
<dbReference type="InterPro" id="IPR038063">
    <property type="entry name" value="Transpep_catalytic_dom"/>
</dbReference>
<keyword evidence="3" id="KW-0328">Glycosyltransferase</keyword>
<evidence type="ECO:0000256" key="9">
    <source>
        <dbReference type="PROSITE-ProRule" id="PRU01373"/>
    </source>
</evidence>
<protein>
    <submittedName>
        <fullName evidence="13">L,D-transpeptidase family protein</fullName>
    </submittedName>
</protein>
<keyword evidence="6 9" id="KW-0133">Cell shape</keyword>
<dbReference type="AlphaFoldDB" id="A0A327K3J6"/>
<dbReference type="GO" id="GO:0016757">
    <property type="term" value="F:glycosyltransferase activity"/>
    <property type="evidence" value="ECO:0007669"/>
    <property type="project" value="UniProtKB-KW"/>
</dbReference>
<evidence type="ECO:0000256" key="3">
    <source>
        <dbReference type="ARBA" id="ARBA00022676"/>
    </source>
</evidence>
<reference evidence="13 14" key="1">
    <citation type="submission" date="2019-11" db="EMBL/GenBank/DDBJ databases">
        <title>Whole-genome sequence of Rhodoplanes serenus DSM 18633, type strain.</title>
        <authorList>
            <person name="Kyndt J.A."/>
            <person name="Meyer T.E."/>
        </authorList>
    </citation>
    <scope>NUCLEOTIDE SEQUENCE [LARGE SCALE GENOMIC DNA]</scope>
    <source>
        <strain evidence="13 14">DSM 18633</strain>
    </source>
</reference>
<dbReference type="FunFam" id="2.40.440.10:FF:000002">
    <property type="entry name" value="L,D-transpeptidase ErfK/SrfK"/>
    <property type="match status" value="1"/>
</dbReference>
<dbReference type="InterPro" id="IPR005490">
    <property type="entry name" value="LD_TPept_cat_dom"/>
</dbReference>
<name>A0A327K3J6_9BRAD</name>
<dbReference type="EMBL" id="WNKV01000009">
    <property type="protein sequence ID" value="MTW17212.1"/>
    <property type="molecule type" value="Genomic_DNA"/>
</dbReference>
<gene>
    <name evidence="13" type="ORF">GJ689_13460</name>
</gene>
<dbReference type="PROSITE" id="PS52029">
    <property type="entry name" value="LD_TPASE"/>
    <property type="match status" value="1"/>
</dbReference>
<dbReference type="RefSeq" id="WP_111386186.1">
    <property type="nucleotide sequence ID" value="NZ_NPEW01000156.1"/>
</dbReference>
<keyword evidence="11" id="KW-0732">Signal</keyword>
<sequence>MIPKAIVVVLAGLSLGACVTATPEPASEATLKPRDREYLARAPYAKASIPAPYQRHIVDYHRTEAPGTIVVDSDARFLYYVLPNKKAIRYGVTVGEEALAFSGVAKVGNMAEWPGWTPTPDIKRRMGDVPNHVEGGPHNPLGARALYLHANGKDTLYRIHGTNQPEYIGSAISSGCIRLTNEDIIDLYTRAKVGTPVVVLAPGAGGPSPMSSSRVASVGGS</sequence>
<evidence type="ECO:0000256" key="10">
    <source>
        <dbReference type="SAM" id="MobiDB-lite"/>
    </source>
</evidence>
<proteinExistence type="inferred from homology"/>
<keyword evidence="7 9" id="KW-0573">Peptidoglycan synthesis</keyword>
<feature type="region of interest" description="Disordered" evidence="10">
    <location>
        <begin position="202"/>
        <end position="221"/>
    </location>
</feature>
<keyword evidence="4" id="KW-0808">Transferase</keyword>
<feature type="domain" description="L,D-TPase catalytic" evidence="12">
    <location>
        <begin position="67"/>
        <end position="200"/>
    </location>
</feature>
<dbReference type="CDD" id="cd16913">
    <property type="entry name" value="YkuD_like"/>
    <property type="match status" value="1"/>
</dbReference>
<organism evidence="13 14">
    <name type="scientific">Rhodoplanes serenus</name>
    <dbReference type="NCBI Taxonomy" id="200615"/>
    <lineage>
        <taxon>Bacteria</taxon>
        <taxon>Pseudomonadati</taxon>
        <taxon>Pseudomonadota</taxon>
        <taxon>Alphaproteobacteria</taxon>
        <taxon>Hyphomicrobiales</taxon>
        <taxon>Nitrobacteraceae</taxon>
        <taxon>Rhodoplanes</taxon>
    </lineage>
</organism>
<dbReference type="PANTHER" id="PTHR30582">
    <property type="entry name" value="L,D-TRANSPEPTIDASE"/>
    <property type="match status" value="1"/>
</dbReference>
<dbReference type="SUPFAM" id="SSF141523">
    <property type="entry name" value="L,D-transpeptidase catalytic domain-like"/>
    <property type="match status" value="1"/>
</dbReference>
<evidence type="ECO:0000313" key="14">
    <source>
        <dbReference type="Proteomes" id="UP000438991"/>
    </source>
</evidence>
<dbReference type="GO" id="GO:0008360">
    <property type="term" value="P:regulation of cell shape"/>
    <property type="evidence" value="ECO:0007669"/>
    <property type="project" value="UniProtKB-UniRule"/>
</dbReference>
<evidence type="ECO:0000256" key="4">
    <source>
        <dbReference type="ARBA" id="ARBA00022679"/>
    </source>
</evidence>
<dbReference type="PANTHER" id="PTHR30582:SF24">
    <property type="entry name" value="L,D-TRANSPEPTIDASE ERFK_SRFK-RELATED"/>
    <property type="match status" value="1"/>
</dbReference>
<accession>A0A327K3J6</accession>
<dbReference type="Pfam" id="PF03734">
    <property type="entry name" value="YkuD"/>
    <property type="match status" value="1"/>
</dbReference>
<evidence type="ECO:0000256" key="5">
    <source>
        <dbReference type="ARBA" id="ARBA00022801"/>
    </source>
</evidence>
<evidence type="ECO:0000256" key="11">
    <source>
        <dbReference type="SAM" id="SignalP"/>
    </source>
</evidence>
<feature type="chain" id="PRO_5041164005" evidence="11">
    <location>
        <begin position="22"/>
        <end position="221"/>
    </location>
</feature>
<comment type="caution">
    <text evidence="13">The sequence shown here is derived from an EMBL/GenBank/DDBJ whole genome shotgun (WGS) entry which is preliminary data.</text>
</comment>
<feature type="active site" description="Proton donor/acceptor" evidence="9">
    <location>
        <position position="160"/>
    </location>
</feature>
<evidence type="ECO:0000259" key="12">
    <source>
        <dbReference type="PROSITE" id="PS52029"/>
    </source>
</evidence>
<feature type="active site" description="Nucleophile" evidence="9">
    <location>
        <position position="176"/>
    </location>
</feature>
<evidence type="ECO:0000256" key="8">
    <source>
        <dbReference type="ARBA" id="ARBA00023316"/>
    </source>
</evidence>
<dbReference type="GO" id="GO:0005576">
    <property type="term" value="C:extracellular region"/>
    <property type="evidence" value="ECO:0007669"/>
    <property type="project" value="TreeGrafter"/>
</dbReference>
<keyword evidence="8 9" id="KW-0961">Cell wall biogenesis/degradation</keyword>
<dbReference type="GO" id="GO:0071555">
    <property type="term" value="P:cell wall organization"/>
    <property type="evidence" value="ECO:0007669"/>
    <property type="project" value="UniProtKB-UniRule"/>
</dbReference>
<dbReference type="Gene3D" id="2.40.440.10">
    <property type="entry name" value="L,D-transpeptidase catalytic domain-like"/>
    <property type="match status" value="1"/>
</dbReference>
<dbReference type="GO" id="GO:0018104">
    <property type="term" value="P:peptidoglycan-protein cross-linking"/>
    <property type="evidence" value="ECO:0007669"/>
    <property type="project" value="TreeGrafter"/>
</dbReference>
<evidence type="ECO:0000256" key="1">
    <source>
        <dbReference type="ARBA" id="ARBA00004752"/>
    </source>
</evidence>
<dbReference type="PROSITE" id="PS51257">
    <property type="entry name" value="PROKAR_LIPOPROTEIN"/>
    <property type="match status" value="1"/>
</dbReference>
<dbReference type="GO" id="GO:0071972">
    <property type="term" value="F:peptidoglycan L,D-transpeptidase activity"/>
    <property type="evidence" value="ECO:0007669"/>
    <property type="project" value="TreeGrafter"/>
</dbReference>
<feature type="signal peptide" evidence="11">
    <location>
        <begin position="1"/>
        <end position="21"/>
    </location>
</feature>
<evidence type="ECO:0000256" key="2">
    <source>
        <dbReference type="ARBA" id="ARBA00005992"/>
    </source>
</evidence>
<dbReference type="Proteomes" id="UP000438991">
    <property type="component" value="Unassembled WGS sequence"/>
</dbReference>
<evidence type="ECO:0000256" key="6">
    <source>
        <dbReference type="ARBA" id="ARBA00022960"/>
    </source>
</evidence>
<comment type="similarity">
    <text evidence="2">Belongs to the YkuD family.</text>
</comment>
<evidence type="ECO:0000313" key="13">
    <source>
        <dbReference type="EMBL" id="MTW17212.1"/>
    </source>
</evidence>
<keyword evidence="5" id="KW-0378">Hydrolase</keyword>